<protein>
    <submittedName>
        <fullName evidence="1">Uncharacterized protein</fullName>
    </submittedName>
</protein>
<evidence type="ECO:0000313" key="2">
    <source>
        <dbReference type="Proteomes" id="UP000822476"/>
    </source>
</evidence>
<accession>A0A8S9YFW1</accession>
<evidence type="ECO:0000313" key="1">
    <source>
        <dbReference type="EMBL" id="KAF7234083.1"/>
    </source>
</evidence>
<gene>
    <name evidence="1" type="ORF">EG68_12264</name>
</gene>
<dbReference type="AlphaFoldDB" id="A0A8S9YFW1"/>
<name>A0A8S9YFW1_9TREM</name>
<feature type="non-terminal residue" evidence="1">
    <location>
        <position position="131"/>
    </location>
</feature>
<organism evidence="1 2">
    <name type="scientific">Paragonimus skrjabini miyazakii</name>
    <dbReference type="NCBI Taxonomy" id="59628"/>
    <lineage>
        <taxon>Eukaryota</taxon>
        <taxon>Metazoa</taxon>
        <taxon>Spiralia</taxon>
        <taxon>Lophotrochozoa</taxon>
        <taxon>Platyhelminthes</taxon>
        <taxon>Trematoda</taxon>
        <taxon>Digenea</taxon>
        <taxon>Plagiorchiida</taxon>
        <taxon>Troglotremata</taxon>
        <taxon>Troglotrematidae</taxon>
        <taxon>Paragonimus</taxon>
    </lineage>
</organism>
<proteinExistence type="predicted"/>
<comment type="caution">
    <text evidence="1">The sequence shown here is derived from an EMBL/GenBank/DDBJ whole genome shotgun (WGS) entry which is preliminary data.</text>
</comment>
<dbReference type="EMBL" id="JTDE01013153">
    <property type="protein sequence ID" value="KAF7234083.1"/>
    <property type="molecule type" value="Genomic_DNA"/>
</dbReference>
<sequence>WPPGISPFTGAVALQKESAKDALSPIDLKRIMDAFNGPDHDAYRYRPVPGDILIDDRKGLSLGRKLIDLKRLGIPWIVIAKVRFLFSLITSLVVAAQIIPNGRCAVVLIKKPAHKYQVVERAFFSAHVRGM</sequence>
<reference evidence="1" key="1">
    <citation type="submission" date="2019-07" db="EMBL/GenBank/DDBJ databases">
        <title>Annotation for the trematode Paragonimus miyazaki's.</title>
        <authorList>
            <person name="Choi Y.-J."/>
        </authorList>
    </citation>
    <scope>NUCLEOTIDE SEQUENCE</scope>
    <source>
        <strain evidence="1">Japan</strain>
    </source>
</reference>
<dbReference type="Proteomes" id="UP000822476">
    <property type="component" value="Unassembled WGS sequence"/>
</dbReference>
<dbReference type="OrthoDB" id="10267474at2759"/>
<keyword evidence="2" id="KW-1185">Reference proteome</keyword>